<keyword evidence="5 7" id="KW-1133">Transmembrane helix</keyword>
<feature type="transmembrane region" description="Helical" evidence="7">
    <location>
        <begin position="197"/>
        <end position="218"/>
    </location>
</feature>
<feature type="transmembrane region" description="Helical" evidence="7">
    <location>
        <begin position="54"/>
        <end position="79"/>
    </location>
</feature>
<organism evidence="8 9">
    <name type="scientific">Methylophaga nitratireducenticrescens</name>
    <dbReference type="NCBI Taxonomy" id="754476"/>
    <lineage>
        <taxon>Bacteria</taxon>
        <taxon>Pseudomonadati</taxon>
        <taxon>Pseudomonadota</taxon>
        <taxon>Gammaproteobacteria</taxon>
        <taxon>Thiotrichales</taxon>
        <taxon>Piscirickettsiaceae</taxon>
        <taxon>Methylophaga</taxon>
    </lineage>
</organism>
<dbReference type="PATRIC" id="fig|754476.3.peg.1357"/>
<reference evidence="8 9" key="2">
    <citation type="journal article" date="2013" name="Int. J. Syst. Evol. Microbiol.">
        <title>Methylophaga nitratireducenticrescens sp. nov. and Methylophaga frappieri sp. nov., isolated from the biofilm of the methanol-fed denitrification system treating the seawater at the Montreal Biodome.</title>
        <authorList>
            <person name="Villeneuve C."/>
            <person name="Martineau C."/>
            <person name="Mauffrey F."/>
            <person name="Villemur R."/>
        </authorList>
    </citation>
    <scope>NUCLEOTIDE SEQUENCE [LARGE SCALE GENOMIC DNA]</scope>
    <source>
        <strain evidence="8 9">JAM1</strain>
    </source>
</reference>
<feature type="transmembrane region" description="Helical" evidence="7">
    <location>
        <begin position="138"/>
        <end position="159"/>
    </location>
</feature>
<feature type="transmembrane region" description="Helical" evidence="7">
    <location>
        <begin position="358"/>
        <end position="381"/>
    </location>
</feature>
<evidence type="ECO:0000256" key="1">
    <source>
        <dbReference type="ARBA" id="ARBA00004429"/>
    </source>
</evidence>
<dbReference type="InterPro" id="IPR048279">
    <property type="entry name" value="MdtK-like"/>
</dbReference>
<gene>
    <name evidence="8" type="ordered locus">Q7A_1375</name>
</gene>
<evidence type="ECO:0000256" key="4">
    <source>
        <dbReference type="ARBA" id="ARBA00022692"/>
    </source>
</evidence>
<keyword evidence="2" id="KW-0813">Transport</keyword>
<feature type="transmembrane region" description="Helical" evidence="7">
    <location>
        <begin position="419"/>
        <end position="439"/>
    </location>
</feature>
<evidence type="ECO:0000256" key="7">
    <source>
        <dbReference type="SAM" id="Phobius"/>
    </source>
</evidence>
<feature type="transmembrane region" description="Helical" evidence="7">
    <location>
        <begin position="393"/>
        <end position="413"/>
    </location>
</feature>
<dbReference type="Proteomes" id="UP000009144">
    <property type="component" value="Chromosome"/>
</dbReference>
<feature type="transmembrane region" description="Helical" evidence="7">
    <location>
        <begin position="27"/>
        <end position="48"/>
    </location>
</feature>
<evidence type="ECO:0000313" key="9">
    <source>
        <dbReference type="Proteomes" id="UP000009144"/>
    </source>
</evidence>
<proteinExistence type="predicted"/>
<dbReference type="eggNOG" id="COG0534">
    <property type="taxonomic scope" value="Bacteria"/>
</dbReference>
<sequence length="455" mass="50060">MQASNTDNDVLNGPIISTFFRFAIPSILGLLAITTASIVDGIFIGQFVSSDGLAAITLLIPFFTLIFAVALMFSIGGAVRAGSYLGQNKIKAASAVFSKCLISIFIIGLLFMSFSLILDQSILMLLGATKELISLILPYFHIICVVLVLQVTSMVLYYFVRLDNRQKLGTFALVAGALINIALDALFIISLEMGLRGAALATLAAHVVQLLILSTYFLSKQRRLTLLWCPGNWSELIKIAYNGLSEFVNELSGGMVILLLNWLLIIYQGVSGLAAFAVINYLIFISLMIYYGIADALHLLISQNHGAARAKRIGDFLITAMSLVLVLSLLLMSVLLLYPQWLIQLFLQDNAVKSQQLSAQFILLVWPLFIVNGLNVTLSVYLTAMQKPLPSMIVALSRGLLLPAALLLLFVAWLPDKQFLIALPLAEWLTFFLALVLCWKYSPSNIIQKNSEREK</sequence>
<evidence type="ECO:0000256" key="5">
    <source>
        <dbReference type="ARBA" id="ARBA00022989"/>
    </source>
</evidence>
<evidence type="ECO:0000256" key="3">
    <source>
        <dbReference type="ARBA" id="ARBA00022475"/>
    </source>
</evidence>
<dbReference type="RefSeq" id="WP_014706578.1">
    <property type="nucleotide sequence ID" value="NC_017857.3"/>
</dbReference>
<dbReference type="PIRSF" id="PIRSF006603">
    <property type="entry name" value="DinF"/>
    <property type="match status" value="1"/>
</dbReference>
<dbReference type="InterPro" id="IPR051327">
    <property type="entry name" value="MATE_MepA_subfamily"/>
</dbReference>
<evidence type="ECO:0000313" key="8">
    <source>
        <dbReference type="EMBL" id="AFI84205.1"/>
    </source>
</evidence>
<keyword evidence="6 7" id="KW-0472">Membrane</keyword>
<evidence type="ECO:0000256" key="2">
    <source>
        <dbReference type="ARBA" id="ARBA00022448"/>
    </source>
</evidence>
<dbReference type="GO" id="GO:0015297">
    <property type="term" value="F:antiporter activity"/>
    <property type="evidence" value="ECO:0007669"/>
    <property type="project" value="InterPro"/>
</dbReference>
<dbReference type="OrthoDB" id="9811110at2"/>
<feature type="transmembrane region" description="Helical" evidence="7">
    <location>
        <begin position="273"/>
        <end position="293"/>
    </location>
</feature>
<keyword evidence="4 7" id="KW-0812">Transmembrane</keyword>
<comment type="subcellular location">
    <subcellularLocation>
        <location evidence="1">Cell inner membrane</location>
        <topology evidence="1">Multi-pass membrane protein</topology>
    </subcellularLocation>
</comment>
<accession>I1XII6</accession>
<dbReference type="HOGENOM" id="CLU_012893_0_2_6"/>
<dbReference type="PANTHER" id="PTHR43823:SF3">
    <property type="entry name" value="MULTIDRUG EXPORT PROTEIN MEPA"/>
    <property type="match status" value="1"/>
</dbReference>
<dbReference type="EMBL" id="CP003390">
    <property type="protein sequence ID" value="AFI84205.1"/>
    <property type="molecule type" value="Genomic_DNA"/>
</dbReference>
<keyword evidence="9" id="KW-1185">Reference proteome</keyword>
<dbReference type="GO" id="GO:0005886">
    <property type="term" value="C:plasma membrane"/>
    <property type="evidence" value="ECO:0007669"/>
    <property type="project" value="UniProtKB-SubCell"/>
</dbReference>
<reference evidence="8 9" key="1">
    <citation type="journal article" date="2012" name="J. Bacteriol.">
        <title>Complete genome sequences of Methylophaga sp. strain JAM1 and Methylophaga sp. strain JAM7.</title>
        <authorList>
            <person name="Villeneuve C."/>
            <person name="Martineau C."/>
            <person name="Mauffrey F."/>
            <person name="Villemur R."/>
        </authorList>
    </citation>
    <scope>NUCLEOTIDE SEQUENCE [LARGE SCALE GENOMIC DNA]</scope>
    <source>
        <strain evidence="8 9">JAM1</strain>
    </source>
</reference>
<dbReference type="PANTHER" id="PTHR43823">
    <property type="entry name" value="SPORULATION PROTEIN YKVU"/>
    <property type="match status" value="1"/>
</dbReference>
<name>I1XII6_METNJ</name>
<dbReference type="Pfam" id="PF01554">
    <property type="entry name" value="MatE"/>
    <property type="match status" value="2"/>
</dbReference>
<dbReference type="STRING" id="754476.Q7A_1375"/>
<feature type="transmembrane region" description="Helical" evidence="7">
    <location>
        <begin position="100"/>
        <end position="118"/>
    </location>
</feature>
<keyword evidence="3" id="KW-1003">Cell membrane</keyword>
<dbReference type="KEGG" id="mej:Q7A_1375"/>
<dbReference type="InterPro" id="IPR002528">
    <property type="entry name" value="MATE_fam"/>
</dbReference>
<protein>
    <submittedName>
        <fullName evidence="8">Multi antimicrobial extrusion protein (Na(+)/drug antiporter), MATE family of MDR efflux pumps</fullName>
    </submittedName>
</protein>
<dbReference type="GO" id="GO:0042910">
    <property type="term" value="F:xenobiotic transmembrane transporter activity"/>
    <property type="evidence" value="ECO:0007669"/>
    <property type="project" value="InterPro"/>
</dbReference>
<feature type="transmembrane region" description="Helical" evidence="7">
    <location>
        <begin position="247"/>
        <end position="267"/>
    </location>
</feature>
<feature type="transmembrane region" description="Helical" evidence="7">
    <location>
        <begin position="171"/>
        <end position="191"/>
    </location>
</feature>
<feature type="transmembrane region" description="Helical" evidence="7">
    <location>
        <begin position="313"/>
        <end position="338"/>
    </location>
</feature>
<dbReference type="AlphaFoldDB" id="I1XII6"/>
<evidence type="ECO:0000256" key="6">
    <source>
        <dbReference type="ARBA" id="ARBA00023136"/>
    </source>
</evidence>